<gene>
    <name evidence="7" type="ORF">VCB98_02525</name>
</gene>
<dbReference type="GO" id="GO:0016757">
    <property type="term" value="F:glycosyltransferase activity"/>
    <property type="evidence" value="ECO:0007669"/>
    <property type="project" value="UniProtKB-KW"/>
</dbReference>
<organism evidence="7 8">
    <name type="scientific">Natronospira elongata</name>
    <dbReference type="NCBI Taxonomy" id="3110268"/>
    <lineage>
        <taxon>Bacteria</taxon>
        <taxon>Pseudomonadati</taxon>
        <taxon>Pseudomonadota</taxon>
        <taxon>Gammaproteobacteria</taxon>
        <taxon>Natronospirales</taxon>
        <taxon>Natronospiraceae</taxon>
        <taxon>Natronospira</taxon>
    </lineage>
</organism>
<dbReference type="PANTHER" id="PTHR43646:SF2">
    <property type="entry name" value="GLYCOSYLTRANSFERASE 2-LIKE DOMAIN-CONTAINING PROTEIN"/>
    <property type="match status" value="1"/>
</dbReference>
<dbReference type="PANTHER" id="PTHR43646">
    <property type="entry name" value="GLYCOSYLTRANSFERASE"/>
    <property type="match status" value="1"/>
</dbReference>
<dbReference type="Proteomes" id="UP001302316">
    <property type="component" value="Unassembled WGS sequence"/>
</dbReference>
<dbReference type="SUPFAM" id="SSF53448">
    <property type="entry name" value="Nucleotide-diphospho-sugar transferases"/>
    <property type="match status" value="2"/>
</dbReference>
<dbReference type="InterPro" id="IPR026461">
    <property type="entry name" value="Trfase_2_rSAM/seldom_assoc"/>
</dbReference>
<dbReference type="NCBIfam" id="TIGR04283">
    <property type="entry name" value="glyco_like_mftF"/>
    <property type="match status" value="1"/>
</dbReference>
<evidence type="ECO:0000256" key="1">
    <source>
        <dbReference type="ARBA" id="ARBA00004236"/>
    </source>
</evidence>
<proteinExistence type="predicted"/>
<keyword evidence="2" id="KW-1003">Cell membrane</keyword>
<evidence type="ECO:0000256" key="3">
    <source>
        <dbReference type="ARBA" id="ARBA00022676"/>
    </source>
</evidence>
<name>A0AAP6MJU5_9GAMM</name>
<evidence type="ECO:0000256" key="5">
    <source>
        <dbReference type="ARBA" id="ARBA00023136"/>
    </source>
</evidence>
<keyword evidence="5" id="KW-0472">Membrane</keyword>
<feature type="domain" description="Glycosyltransferase 2-like" evidence="6">
    <location>
        <begin position="222"/>
        <end position="348"/>
    </location>
</feature>
<dbReference type="RefSeq" id="WP_346050156.1">
    <property type="nucleotide sequence ID" value="NZ_JAYGII010000003.1"/>
</dbReference>
<evidence type="ECO:0000313" key="8">
    <source>
        <dbReference type="Proteomes" id="UP001302316"/>
    </source>
</evidence>
<dbReference type="NCBIfam" id="TIGR04282">
    <property type="entry name" value="glyco_like_cofC"/>
    <property type="match status" value="1"/>
</dbReference>
<dbReference type="CDD" id="cd02522">
    <property type="entry name" value="GT_2_like_a"/>
    <property type="match status" value="1"/>
</dbReference>
<dbReference type="InterPro" id="IPR001173">
    <property type="entry name" value="Glyco_trans_2-like"/>
</dbReference>
<comment type="subcellular location">
    <subcellularLocation>
        <location evidence="1">Cell membrane</location>
    </subcellularLocation>
</comment>
<dbReference type="InterPro" id="IPR029044">
    <property type="entry name" value="Nucleotide-diphossugar_trans"/>
</dbReference>
<keyword evidence="8" id="KW-1185">Reference proteome</keyword>
<keyword evidence="4" id="KW-0808">Transferase</keyword>
<evidence type="ECO:0000259" key="6">
    <source>
        <dbReference type="Pfam" id="PF00535"/>
    </source>
</evidence>
<evidence type="ECO:0000313" key="7">
    <source>
        <dbReference type="EMBL" id="MEA5444688.1"/>
    </source>
</evidence>
<accession>A0AAP6MJU5</accession>
<dbReference type="Gene3D" id="3.90.550.10">
    <property type="entry name" value="Spore Coat Polysaccharide Biosynthesis Protein SpsA, Chain A"/>
    <property type="match status" value="2"/>
</dbReference>
<comment type="caution">
    <text evidence="7">The sequence shown here is derived from an EMBL/GenBank/DDBJ whole genome shotgun (WGS) entry which is preliminary data.</text>
</comment>
<keyword evidence="3" id="KW-0328">Glycosyltransferase</keyword>
<protein>
    <submittedName>
        <fullName evidence="7">TIGR04283 family arsenosugar biosynthesis glycosyltransferase</fullName>
    </submittedName>
</protein>
<sequence length="447" mass="49334">MPAETPASERLTVFCRLPQAGVSKTRLIPGVGAERAAALHHQMALRAITEAALAGCRRPGLETRLAVTKAVDEAQDWFGQLLPAKAQPEGDLGERMLACFRAGHQDGIQRHLIIGTDAPGLDAALIQQALEALRDKALVLGPAHDGGYYLIGLSVPPPASLFRNMPWGGSAVLDQTLARASAAGLSVHRLPALDDVDEPHELRHWYQRARRWPRLRPRDGVSVVMPVLNEADRIGRRVRALLDEGAEEVIVVDGGSRDASRALAAEAGARVLESQPGRARQMNRGARAARFPALLFLHADTQLGPGWHDALMNALAEPRVVGGAFRFRLDSPRWRYRLTEALVALRCRLLRRPYGDQGLFCRNESFLRLGGFPDEPVMEDFVFVGRLRRLGRLAMLPLAATSSPRNWEQAGFWRVFLAHRLVLLGHYLGVPKQRLALLRRCLLQPRG</sequence>
<dbReference type="InterPro" id="IPR018641">
    <property type="entry name" value="Trfase_1_rSAM/seldom-assoc"/>
</dbReference>
<dbReference type="Pfam" id="PF09837">
    <property type="entry name" value="DUF2064"/>
    <property type="match status" value="1"/>
</dbReference>
<reference evidence="7 8" key="1">
    <citation type="submission" date="2023-12" db="EMBL/GenBank/DDBJ databases">
        <title>Whole-genome sequencing of halo(alkali)philic microorganisms from hypersaline lakes.</title>
        <authorList>
            <person name="Sorokin D.Y."/>
            <person name="Merkel A.Y."/>
            <person name="Messina E."/>
            <person name="Yakimov M."/>
        </authorList>
    </citation>
    <scope>NUCLEOTIDE SEQUENCE [LARGE SCALE GENOMIC DNA]</scope>
    <source>
        <strain evidence="7 8">AB-CW1</strain>
    </source>
</reference>
<dbReference type="EMBL" id="JAYGII010000003">
    <property type="protein sequence ID" value="MEA5444688.1"/>
    <property type="molecule type" value="Genomic_DNA"/>
</dbReference>
<dbReference type="Pfam" id="PF00535">
    <property type="entry name" value="Glycos_transf_2"/>
    <property type="match status" value="1"/>
</dbReference>
<dbReference type="GO" id="GO:0005886">
    <property type="term" value="C:plasma membrane"/>
    <property type="evidence" value="ECO:0007669"/>
    <property type="project" value="UniProtKB-SubCell"/>
</dbReference>
<evidence type="ECO:0000256" key="2">
    <source>
        <dbReference type="ARBA" id="ARBA00022475"/>
    </source>
</evidence>
<dbReference type="AlphaFoldDB" id="A0AAP6MJU5"/>
<evidence type="ECO:0000256" key="4">
    <source>
        <dbReference type="ARBA" id="ARBA00022679"/>
    </source>
</evidence>